<organism evidence="1 2">
    <name type="scientific">Stylonychia lemnae</name>
    <name type="common">Ciliate</name>
    <dbReference type="NCBI Taxonomy" id="5949"/>
    <lineage>
        <taxon>Eukaryota</taxon>
        <taxon>Sar</taxon>
        <taxon>Alveolata</taxon>
        <taxon>Ciliophora</taxon>
        <taxon>Intramacronucleata</taxon>
        <taxon>Spirotrichea</taxon>
        <taxon>Stichotrichia</taxon>
        <taxon>Sporadotrichida</taxon>
        <taxon>Oxytrichidae</taxon>
        <taxon>Stylonychinae</taxon>
        <taxon>Stylonychia</taxon>
    </lineage>
</organism>
<dbReference type="Proteomes" id="UP000039865">
    <property type="component" value="Unassembled WGS sequence"/>
</dbReference>
<name>A0A078AHQ1_STYLE</name>
<protein>
    <submittedName>
        <fullName evidence="1">Uncharacterized protein</fullName>
    </submittedName>
</protein>
<keyword evidence="2" id="KW-1185">Reference proteome</keyword>
<dbReference type="AlphaFoldDB" id="A0A078AHQ1"/>
<dbReference type="InParanoid" id="A0A078AHQ1"/>
<gene>
    <name evidence="1" type="primary">Contig11381.g12163</name>
    <name evidence="1" type="ORF">STYLEM_9351</name>
</gene>
<reference evidence="1 2" key="1">
    <citation type="submission" date="2014-06" db="EMBL/GenBank/DDBJ databases">
        <authorList>
            <person name="Swart Estienne"/>
        </authorList>
    </citation>
    <scope>NUCLEOTIDE SEQUENCE [LARGE SCALE GENOMIC DNA]</scope>
    <source>
        <strain evidence="1 2">130c</strain>
    </source>
</reference>
<proteinExistence type="predicted"/>
<dbReference type="EMBL" id="CCKQ01008891">
    <property type="protein sequence ID" value="CDW80353.1"/>
    <property type="molecule type" value="Genomic_DNA"/>
</dbReference>
<accession>A0A078AHQ1</accession>
<sequence>MTQIEENFYGQKFAVQITNNSPRVPPKLYFNPAIMDDPNAYDEFKETFDYMQYLEAIDPGTRTYKYVKNIKLLYEKHQKLNNMDQTLSNSSVLCKQDDKNSSAIVYNSNNNQKSLKSHSSLHGEYEDELIIRNFKQINNLHSSQKSISKLDQDRDPYQQAHSSEIVSRQNVVNFNNIYPNHTNISTYNSPFKKRRLYENIKQSLPRLQLSKATQEKLKSSLREFKNLQLTDRLQDDHGNPR</sequence>
<evidence type="ECO:0000313" key="2">
    <source>
        <dbReference type="Proteomes" id="UP000039865"/>
    </source>
</evidence>
<evidence type="ECO:0000313" key="1">
    <source>
        <dbReference type="EMBL" id="CDW80353.1"/>
    </source>
</evidence>